<dbReference type="GO" id="GO:0016625">
    <property type="term" value="F:oxidoreductase activity, acting on the aldehyde or oxo group of donors, iron-sulfur protein as acceptor"/>
    <property type="evidence" value="ECO:0007669"/>
    <property type="project" value="InterPro"/>
</dbReference>
<dbReference type="GO" id="GO:0046872">
    <property type="term" value="F:metal ion binding"/>
    <property type="evidence" value="ECO:0007669"/>
    <property type="project" value="UniProtKB-KW"/>
</dbReference>
<evidence type="ECO:0000259" key="7">
    <source>
        <dbReference type="PROSITE" id="PS51379"/>
    </source>
</evidence>
<dbReference type="Pfam" id="PF14697">
    <property type="entry name" value="Fer4_21"/>
    <property type="match status" value="1"/>
</dbReference>
<evidence type="ECO:0000256" key="4">
    <source>
        <dbReference type="ARBA" id="ARBA00022737"/>
    </source>
</evidence>
<keyword evidence="4" id="KW-0677">Repeat</keyword>
<evidence type="ECO:0000256" key="2">
    <source>
        <dbReference type="ARBA" id="ARBA00022485"/>
    </source>
</evidence>
<dbReference type="InterPro" id="IPR017900">
    <property type="entry name" value="4Fe4S_Fe_S_CS"/>
</dbReference>
<dbReference type="PROSITE" id="PS00198">
    <property type="entry name" value="4FE4S_FER_1"/>
    <property type="match status" value="2"/>
</dbReference>
<evidence type="ECO:0000313" key="8">
    <source>
        <dbReference type="EMBL" id="NYB75848.1"/>
    </source>
</evidence>
<evidence type="ECO:0000256" key="5">
    <source>
        <dbReference type="ARBA" id="ARBA00023004"/>
    </source>
</evidence>
<dbReference type="GO" id="GO:0051539">
    <property type="term" value="F:4 iron, 4 sulfur cluster binding"/>
    <property type="evidence" value="ECO:0007669"/>
    <property type="project" value="UniProtKB-KW"/>
</dbReference>
<dbReference type="InterPro" id="IPR011898">
    <property type="entry name" value="PorD_KorD"/>
</dbReference>
<keyword evidence="3" id="KW-0479">Metal-binding</keyword>
<dbReference type="RefSeq" id="WP_179239567.1">
    <property type="nucleotide sequence ID" value="NZ_JACBNQ010000030.1"/>
</dbReference>
<dbReference type="EMBL" id="JACBNQ010000030">
    <property type="protein sequence ID" value="NYB75848.1"/>
    <property type="molecule type" value="Genomic_DNA"/>
</dbReference>
<reference evidence="8" key="1">
    <citation type="submission" date="2020-07" db="EMBL/GenBank/DDBJ databases">
        <title>Genomic analysis of a strain of Sedimentibacter Hydroxybenzoicus DSM7310.</title>
        <authorList>
            <person name="Ma S."/>
        </authorList>
    </citation>
    <scope>NUCLEOTIDE SEQUENCE</scope>
    <source>
        <strain evidence="8">DSM 7310</strain>
    </source>
</reference>
<proteinExistence type="predicted"/>
<dbReference type="Gene3D" id="3.30.70.20">
    <property type="match status" value="2"/>
</dbReference>
<evidence type="ECO:0000256" key="6">
    <source>
        <dbReference type="ARBA" id="ARBA00023014"/>
    </source>
</evidence>
<protein>
    <submittedName>
        <fullName evidence="8">4Fe-4S binding protein</fullName>
    </submittedName>
</protein>
<feature type="domain" description="4Fe-4S ferredoxin-type" evidence="7">
    <location>
        <begin position="36"/>
        <end position="65"/>
    </location>
</feature>
<accession>A0A974GXS3</accession>
<dbReference type="Proteomes" id="UP000611629">
    <property type="component" value="Unassembled WGS sequence"/>
</dbReference>
<keyword evidence="6" id="KW-0411">Iron-sulfur</keyword>
<dbReference type="SUPFAM" id="SSF54862">
    <property type="entry name" value="4Fe-4S ferredoxins"/>
    <property type="match status" value="1"/>
</dbReference>
<name>A0A974GXS3_SEDHY</name>
<dbReference type="InterPro" id="IPR017896">
    <property type="entry name" value="4Fe4S_Fe-S-bd"/>
</dbReference>
<dbReference type="PANTHER" id="PTHR43724">
    <property type="entry name" value="PYRUVATE SYNTHASE SUBUNIT PORD"/>
    <property type="match status" value="1"/>
</dbReference>
<keyword evidence="9" id="KW-1185">Reference proteome</keyword>
<gene>
    <name evidence="8" type="ORF">HZF24_16995</name>
</gene>
<feature type="domain" description="4Fe-4S ferredoxin-type" evidence="7">
    <location>
        <begin position="68"/>
        <end position="97"/>
    </location>
</feature>
<dbReference type="PROSITE" id="PS51379">
    <property type="entry name" value="4FE4S_FER_2"/>
    <property type="match status" value="2"/>
</dbReference>
<comment type="cofactor">
    <cofactor evidence="1">
        <name>[4Fe-4S] cluster</name>
        <dbReference type="ChEBI" id="CHEBI:49883"/>
    </cofactor>
</comment>
<keyword evidence="2" id="KW-0004">4Fe-4S</keyword>
<dbReference type="PANTHER" id="PTHR43724:SF1">
    <property type="entry name" value="PYRUVATE SYNTHASE SUBUNIT PORD"/>
    <property type="match status" value="1"/>
</dbReference>
<sequence length="101" mass="11548">MQKQQEKHSKELKKCRVLGPVATIFASSTTGSWRLERPVIDYEKCIKCGTCERFCPTNVIDVYKDRAECVVINYDYCKGCGICVNECPSKCMKMIPERGEE</sequence>
<organism evidence="8 9">
    <name type="scientific">Sedimentibacter hydroxybenzoicus DSM 7310</name>
    <dbReference type="NCBI Taxonomy" id="1123245"/>
    <lineage>
        <taxon>Bacteria</taxon>
        <taxon>Bacillati</taxon>
        <taxon>Bacillota</taxon>
        <taxon>Tissierellia</taxon>
        <taxon>Sedimentibacter</taxon>
    </lineage>
</organism>
<dbReference type="NCBIfam" id="TIGR02179">
    <property type="entry name" value="PorD_KorD"/>
    <property type="match status" value="1"/>
</dbReference>
<evidence type="ECO:0000256" key="1">
    <source>
        <dbReference type="ARBA" id="ARBA00001966"/>
    </source>
</evidence>
<comment type="caution">
    <text evidence="8">The sequence shown here is derived from an EMBL/GenBank/DDBJ whole genome shotgun (WGS) entry which is preliminary data.</text>
</comment>
<evidence type="ECO:0000313" key="9">
    <source>
        <dbReference type="Proteomes" id="UP000611629"/>
    </source>
</evidence>
<keyword evidence="5" id="KW-0408">Iron</keyword>
<dbReference type="AlphaFoldDB" id="A0A974GXS3"/>
<evidence type="ECO:0000256" key="3">
    <source>
        <dbReference type="ARBA" id="ARBA00022723"/>
    </source>
</evidence>